<name>A0A426X3A5_ENSVE</name>
<accession>A0A426X3A5</accession>
<dbReference type="AlphaFoldDB" id="A0A426X3A5"/>
<protein>
    <submittedName>
        <fullName evidence="1">Uncharacterized protein</fullName>
    </submittedName>
</protein>
<evidence type="ECO:0000313" key="2">
    <source>
        <dbReference type="Proteomes" id="UP000287651"/>
    </source>
</evidence>
<sequence>MYVHKSKYMDKHEHFIKHLVYIVVRDNLLGAPHDVAASSLVVAALAAVAASNCTPCCCTSLLPPCTSLLPLLPLLAAPCSSPDYCSNRCPSLLTPPFATTAAPIISNQLFDILVILTPTISL</sequence>
<gene>
    <name evidence="1" type="ORF">B296_00045739</name>
</gene>
<dbReference type="EMBL" id="AMZH03027895">
    <property type="protein sequence ID" value="RRT33951.1"/>
    <property type="molecule type" value="Genomic_DNA"/>
</dbReference>
<dbReference type="Proteomes" id="UP000287651">
    <property type="component" value="Unassembled WGS sequence"/>
</dbReference>
<proteinExistence type="predicted"/>
<comment type="caution">
    <text evidence="1">The sequence shown here is derived from an EMBL/GenBank/DDBJ whole genome shotgun (WGS) entry which is preliminary data.</text>
</comment>
<evidence type="ECO:0000313" key="1">
    <source>
        <dbReference type="EMBL" id="RRT33951.1"/>
    </source>
</evidence>
<reference evidence="1 2" key="1">
    <citation type="journal article" date="2014" name="Agronomy (Basel)">
        <title>A Draft Genome Sequence for Ensete ventricosum, the Drought-Tolerant Tree Against Hunger.</title>
        <authorList>
            <person name="Harrison J."/>
            <person name="Moore K.A."/>
            <person name="Paszkiewicz K."/>
            <person name="Jones T."/>
            <person name="Grant M."/>
            <person name="Ambacheew D."/>
            <person name="Muzemil S."/>
            <person name="Studholme D.J."/>
        </authorList>
    </citation>
    <scope>NUCLEOTIDE SEQUENCE [LARGE SCALE GENOMIC DNA]</scope>
</reference>
<organism evidence="1 2">
    <name type="scientific">Ensete ventricosum</name>
    <name type="common">Abyssinian banana</name>
    <name type="synonym">Musa ensete</name>
    <dbReference type="NCBI Taxonomy" id="4639"/>
    <lineage>
        <taxon>Eukaryota</taxon>
        <taxon>Viridiplantae</taxon>
        <taxon>Streptophyta</taxon>
        <taxon>Embryophyta</taxon>
        <taxon>Tracheophyta</taxon>
        <taxon>Spermatophyta</taxon>
        <taxon>Magnoliopsida</taxon>
        <taxon>Liliopsida</taxon>
        <taxon>Zingiberales</taxon>
        <taxon>Musaceae</taxon>
        <taxon>Ensete</taxon>
    </lineage>
</organism>